<evidence type="ECO:0000313" key="4">
    <source>
        <dbReference type="Proteomes" id="UP000283509"/>
    </source>
</evidence>
<accession>A0A3R7QB14</accession>
<sequence>MAPPSGSSRFVLLLAAWLALLGPSSSQDLEELHDLFQHAVGNNETESSLPNGPPSVTSVGGLLVTAAPDGSFLLVNATATTSPLDDAEGPVVPPAPSAGLSTTPQAPATTPMPQGANAASPSPITDGDAPGQEPAADDAQAAEQQGESAALAEASSPGVDLQGTEQLPGGEEDEQLAEALGEGASTEGSKDELIDPGLRPAEGDAQGNGQAAFAGQFPSDGIPDSSVPADVFPPVPANQFQGDGFPARPVSPFLGGQFPAGGQPAPNFFPGEPFPASQFPPGPFQGALFPGNQIPAGQFRPLRPPVGSFPNGLPGSAFPPSQLPLGLTPNGQFPSNQFPAGEFPNSQFPNNQFPGNQFPNNQFPGNQFPNNQFPGNQFPNNQFPGNQFPKPIPGNQFPNKIPQQPIPNNQFPGNQFPNTQPIPQQ</sequence>
<keyword evidence="2" id="KW-0732">Signal</keyword>
<evidence type="ECO:0000313" key="3">
    <source>
        <dbReference type="EMBL" id="ROT73295.1"/>
    </source>
</evidence>
<name>A0A3R7QB14_PENVA</name>
<proteinExistence type="predicted"/>
<dbReference type="Proteomes" id="UP000283509">
    <property type="component" value="Unassembled WGS sequence"/>
</dbReference>
<feature type="region of interest" description="Disordered" evidence="1">
    <location>
        <begin position="82"/>
        <end position="231"/>
    </location>
</feature>
<feature type="chain" id="PRO_5018704619" evidence="2">
    <location>
        <begin position="27"/>
        <end position="425"/>
    </location>
</feature>
<gene>
    <name evidence="3" type="ORF">C7M84_008264</name>
</gene>
<feature type="compositionally biased region" description="Low complexity" evidence="1">
    <location>
        <begin position="343"/>
        <end position="425"/>
    </location>
</feature>
<feature type="compositionally biased region" description="Polar residues" evidence="1">
    <location>
        <begin position="329"/>
        <end position="338"/>
    </location>
</feature>
<feature type="compositionally biased region" description="Low complexity" evidence="1">
    <location>
        <begin position="203"/>
        <end position="216"/>
    </location>
</feature>
<reference evidence="3 4" key="2">
    <citation type="submission" date="2019-01" db="EMBL/GenBank/DDBJ databases">
        <title>The decoding of complex shrimp genome reveals the adaptation for benthos swimmer, frequently molting mechanism and breeding impact on genome.</title>
        <authorList>
            <person name="Sun Y."/>
            <person name="Gao Y."/>
            <person name="Yu Y."/>
        </authorList>
    </citation>
    <scope>NUCLEOTIDE SEQUENCE [LARGE SCALE GENOMIC DNA]</scope>
    <source>
        <tissue evidence="3">Muscle</tissue>
    </source>
</reference>
<dbReference type="EMBL" id="QCYY01002040">
    <property type="protein sequence ID" value="ROT73295.1"/>
    <property type="molecule type" value="Genomic_DNA"/>
</dbReference>
<feature type="compositionally biased region" description="Low complexity" evidence="1">
    <location>
        <begin position="102"/>
        <end position="114"/>
    </location>
</feature>
<feature type="signal peptide" evidence="2">
    <location>
        <begin position="1"/>
        <end position="26"/>
    </location>
</feature>
<protein>
    <submittedName>
        <fullName evidence="3">Uncharacterized protein</fullName>
    </submittedName>
</protein>
<reference evidence="3 4" key="1">
    <citation type="submission" date="2018-04" db="EMBL/GenBank/DDBJ databases">
        <authorList>
            <person name="Zhang X."/>
            <person name="Yuan J."/>
            <person name="Li F."/>
            <person name="Xiang J."/>
        </authorList>
    </citation>
    <scope>NUCLEOTIDE SEQUENCE [LARGE SCALE GENOMIC DNA]</scope>
    <source>
        <tissue evidence="3">Muscle</tissue>
    </source>
</reference>
<dbReference type="AlphaFoldDB" id="A0A3R7QB14"/>
<feature type="compositionally biased region" description="Low complexity" evidence="1">
    <location>
        <begin position="126"/>
        <end position="158"/>
    </location>
</feature>
<comment type="caution">
    <text evidence="3">The sequence shown here is derived from an EMBL/GenBank/DDBJ whole genome shotgun (WGS) entry which is preliminary data.</text>
</comment>
<evidence type="ECO:0000256" key="1">
    <source>
        <dbReference type="SAM" id="MobiDB-lite"/>
    </source>
</evidence>
<dbReference type="OrthoDB" id="193931at2759"/>
<dbReference type="STRING" id="6689.A0A3R7QB14"/>
<keyword evidence="4" id="KW-1185">Reference proteome</keyword>
<evidence type="ECO:0000256" key="2">
    <source>
        <dbReference type="SAM" id="SignalP"/>
    </source>
</evidence>
<feature type="region of interest" description="Disordered" evidence="1">
    <location>
        <begin position="317"/>
        <end position="425"/>
    </location>
</feature>
<organism evidence="3 4">
    <name type="scientific">Penaeus vannamei</name>
    <name type="common">Whiteleg shrimp</name>
    <name type="synonym">Litopenaeus vannamei</name>
    <dbReference type="NCBI Taxonomy" id="6689"/>
    <lineage>
        <taxon>Eukaryota</taxon>
        <taxon>Metazoa</taxon>
        <taxon>Ecdysozoa</taxon>
        <taxon>Arthropoda</taxon>
        <taxon>Crustacea</taxon>
        <taxon>Multicrustacea</taxon>
        <taxon>Malacostraca</taxon>
        <taxon>Eumalacostraca</taxon>
        <taxon>Eucarida</taxon>
        <taxon>Decapoda</taxon>
        <taxon>Dendrobranchiata</taxon>
        <taxon>Penaeoidea</taxon>
        <taxon>Penaeidae</taxon>
        <taxon>Penaeus</taxon>
    </lineage>
</organism>